<keyword evidence="4" id="KW-1185">Reference proteome</keyword>
<reference evidence="3 4" key="1">
    <citation type="journal article" date="2022" name="Gigascience">
        <title>A chromosome-level genome assembly and annotation of the desert horned lizard, Phrynosoma platyrhinos, provides insight into chromosomal rearrangements among reptiles.</title>
        <authorList>
            <person name="Koochekian N."/>
            <person name="Ascanio A."/>
            <person name="Farleigh K."/>
            <person name="Card D.C."/>
            <person name="Schield D.R."/>
            <person name="Castoe T.A."/>
            <person name="Jezkova T."/>
        </authorList>
    </citation>
    <scope>NUCLEOTIDE SEQUENCE [LARGE SCALE GENOMIC DNA]</scope>
    <source>
        <strain evidence="3">NK-2021</strain>
    </source>
</reference>
<dbReference type="Gene3D" id="2.130.10.10">
    <property type="entry name" value="YVTN repeat-like/Quinoprotein amine dehydrogenase"/>
    <property type="match status" value="1"/>
</dbReference>
<evidence type="ECO:0000256" key="2">
    <source>
        <dbReference type="SAM" id="MobiDB-lite"/>
    </source>
</evidence>
<accession>A0ABQ7TEJ8</accession>
<evidence type="ECO:0000256" key="1">
    <source>
        <dbReference type="PROSITE-ProRule" id="PRU00221"/>
    </source>
</evidence>
<dbReference type="InterPro" id="IPR015943">
    <property type="entry name" value="WD40/YVTN_repeat-like_dom_sf"/>
</dbReference>
<protein>
    <submittedName>
        <fullName evidence="3">Uncharacterized protein</fullName>
    </submittedName>
</protein>
<dbReference type="EMBL" id="JAIPUX010000439">
    <property type="protein sequence ID" value="KAH0628152.1"/>
    <property type="molecule type" value="Genomic_DNA"/>
</dbReference>
<dbReference type="PANTHER" id="PTHR13950:SF12">
    <property type="entry name" value="DMX-LIKE PROTEIN 1"/>
    <property type="match status" value="1"/>
</dbReference>
<dbReference type="InterPro" id="IPR001680">
    <property type="entry name" value="WD40_rpt"/>
</dbReference>
<evidence type="ECO:0000313" key="3">
    <source>
        <dbReference type="EMBL" id="KAH0628152.1"/>
    </source>
</evidence>
<comment type="caution">
    <text evidence="3">The sequence shown here is derived from an EMBL/GenBank/DDBJ whole genome shotgun (WGS) entry which is preliminary data.</text>
</comment>
<dbReference type="PANTHER" id="PTHR13950">
    <property type="entry name" value="RABCONNECTIN-RELATED"/>
    <property type="match status" value="1"/>
</dbReference>
<dbReference type="InterPro" id="IPR052208">
    <property type="entry name" value="DmX-like/RAVE_component"/>
</dbReference>
<dbReference type="Pfam" id="PF00400">
    <property type="entry name" value="WD40"/>
    <property type="match status" value="1"/>
</dbReference>
<name>A0ABQ7TEJ8_PHRPL</name>
<keyword evidence="1" id="KW-0853">WD repeat</keyword>
<dbReference type="Proteomes" id="UP000826234">
    <property type="component" value="Unassembled WGS sequence"/>
</dbReference>
<evidence type="ECO:0000313" key="4">
    <source>
        <dbReference type="Proteomes" id="UP000826234"/>
    </source>
</evidence>
<organism evidence="3 4">
    <name type="scientific">Phrynosoma platyrhinos</name>
    <name type="common">Desert horned lizard</name>
    <dbReference type="NCBI Taxonomy" id="52577"/>
    <lineage>
        <taxon>Eukaryota</taxon>
        <taxon>Metazoa</taxon>
        <taxon>Chordata</taxon>
        <taxon>Craniata</taxon>
        <taxon>Vertebrata</taxon>
        <taxon>Euteleostomi</taxon>
        <taxon>Lepidosauria</taxon>
        <taxon>Squamata</taxon>
        <taxon>Bifurcata</taxon>
        <taxon>Unidentata</taxon>
        <taxon>Episquamata</taxon>
        <taxon>Toxicofera</taxon>
        <taxon>Iguania</taxon>
        <taxon>Phrynosomatidae</taxon>
        <taxon>Phrynosomatinae</taxon>
        <taxon>Phrynosoma</taxon>
    </lineage>
</organism>
<feature type="region of interest" description="Disordered" evidence="2">
    <location>
        <begin position="1"/>
        <end position="31"/>
    </location>
</feature>
<gene>
    <name evidence="3" type="ORF">JD844_008948</name>
</gene>
<dbReference type="SUPFAM" id="SSF50978">
    <property type="entry name" value="WD40 repeat-like"/>
    <property type="match status" value="1"/>
</dbReference>
<dbReference type="SMART" id="SM00320">
    <property type="entry name" value="WD40"/>
    <property type="match status" value="2"/>
</dbReference>
<dbReference type="PROSITE" id="PS50082">
    <property type="entry name" value="WD_REPEATS_2"/>
    <property type="match status" value="1"/>
</dbReference>
<dbReference type="InterPro" id="IPR036322">
    <property type="entry name" value="WD40_repeat_dom_sf"/>
</dbReference>
<sequence>MEASLKKKRVVEEETSTNTIGEKKTASAQSHEMIDHTMSVKEESLVENAQQQLQSARIQLSHNIAAASDMHGCPNEFQTIIREASIPLEKKWHKLDIRRAVKEYIKRTASFRHMEALFMSFHPKTLAFTCHDTGATVLAYAPKHQLLISGGRKGYTCLIDLRQKQQRQFFQSHDSSVKAIAVDPTEEYFVTGSAEGNIKSIFRNLGTGVMQIETGPANHIFSCGADGTVKMRILPDRFNSFSDILKTDVKLML</sequence>
<feature type="repeat" description="WD" evidence="1">
    <location>
        <begin position="170"/>
        <end position="199"/>
    </location>
</feature>
<feature type="compositionally biased region" description="Polar residues" evidence="2">
    <location>
        <begin position="16"/>
        <end position="30"/>
    </location>
</feature>
<proteinExistence type="predicted"/>